<dbReference type="GO" id="GO:0005840">
    <property type="term" value="C:ribosome"/>
    <property type="evidence" value="ECO:0007669"/>
    <property type="project" value="UniProtKB-KW"/>
</dbReference>
<dbReference type="PROSITE" id="PS51186">
    <property type="entry name" value="GNAT"/>
    <property type="match status" value="1"/>
</dbReference>
<evidence type="ECO:0000313" key="5">
    <source>
        <dbReference type="Proteomes" id="UP000243924"/>
    </source>
</evidence>
<accession>A0A1H2EP98</accession>
<dbReference type="Gene3D" id="3.40.630.30">
    <property type="match status" value="1"/>
</dbReference>
<keyword evidence="5" id="KW-1185">Reference proteome</keyword>
<dbReference type="CDD" id="cd04301">
    <property type="entry name" value="NAT_SF"/>
    <property type="match status" value="1"/>
</dbReference>
<keyword evidence="1" id="KW-0808">Transferase</keyword>
<reference evidence="5" key="1">
    <citation type="submission" date="2016-10" db="EMBL/GenBank/DDBJ databases">
        <authorList>
            <person name="Varghese N."/>
            <person name="Submissions S."/>
        </authorList>
    </citation>
    <scope>NUCLEOTIDE SEQUENCE [LARGE SCALE GENOMIC DNA]</scope>
    <source>
        <strain evidence="5">CECT 8338</strain>
    </source>
</reference>
<dbReference type="STRING" id="1434072.SAMN05216210_0917"/>
<dbReference type="GO" id="GO:0016747">
    <property type="term" value="F:acyltransferase activity, transferring groups other than amino-acyl groups"/>
    <property type="evidence" value="ECO:0007669"/>
    <property type="project" value="InterPro"/>
</dbReference>
<dbReference type="AlphaFoldDB" id="A0A1H2EP98"/>
<name>A0A1H2EP98_9GAMM</name>
<evidence type="ECO:0000256" key="2">
    <source>
        <dbReference type="ARBA" id="ARBA00023315"/>
    </source>
</evidence>
<dbReference type="EMBL" id="LT629787">
    <property type="protein sequence ID" value="SDT96921.1"/>
    <property type="molecule type" value="Genomic_DNA"/>
</dbReference>
<dbReference type="Pfam" id="PF00583">
    <property type="entry name" value="Acetyltransf_1"/>
    <property type="match status" value="1"/>
</dbReference>
<keyword evidence="4" id="KW-0687">Ribonucleoprotein</keyword>
<dbReference type="PANTHER" id="PTHR43420">
    <property type="entry name" value="ACETYLTRANSFERASE"/>
    <property type="match status" value="1"/>
</dbReference>
<organism evidence="4 5">
    <name type="scientific">Halopseudomonas salegens</name>
    <dbReference type="NCBI Taxonomy" id="1434072"/>
    <lineage>
        <taxon>Bacteria</taxon>
        <taxon>Pseudomonadati</taxon>
        <taxon>Pseudomonadota</taxon>
        <taxon>Gammaproteobacteria</taxon>
        <taxon>Pseudomonadales</taxon>
        <taxon>Pseudomonadaceae</taxon>
        <taxon>Halopseudomonas</taxon>
    </lineage>
</organism>
<dbReference type="Proteomes" id="UP000243924">
    <property type="component" value="Chromosome I"/>
</dbReference>
<protein>
    <submittedName>
        <fullName evidence="4">Ribosomal protein S18 acetylase RimI</fullName>
    </submittedName>
</protein>
<evidence type="ECO:0000256" key="1">
    <source>
        <dbReference type="ARBA" id="ARBA00022679"/>
    </source>
</evidence>
<evidence type="ECO:0000313" key="4">
    <source>
        <dbReference type="EMBL" id="SDT96921.1"/>
    </source>
</evidence>
<dbReference type="InterPro" id="IPR016181">
    <property type="entry name" value="Acyl_CoA_acyltransferase"/>
</dbReference>
<proteinExistence type="predicted"/>
<dbReference type="InterPro" id="IPR050680">
    <property type="entry name" value="YpeA/RimI_acetyltransf"/>
</dbReference>
<dbReference type="SUPFAM" id="SSF55729">
    <property type="entry name" value="Acyl-CoA N-acyltransferases (Nat)"/>
    <property type="match status" value="1"/>
</dbReference>
<sequence>MALAVNNTPGALELINESDADRSFLERLYASTRKEELAPVPWPDAQKAEFLRTQFEAQDLHYRSHYSDTLRQLIRIDGALAGRLYVQRREHELRIVDIALLPEYRGRGIGALLLGQVLEEARAASKAVRIHVEKNNPAYRLYQRLGFNKLEEKGVYDLLEWRESTPPT</sequence>
<dbReference type="InterPro" id="IPR000182">
    <property type="entry name" value="GNAT_dom"/>
</dbReference>
<feature type="domain" description="N-acetyltransferase" evidence="3">
    <location>
        <begin position="35"/>
        <end position="166"/>
    </location>
</feature>
<dbReference type="RefSeq" id="WP_197675064.1">
    <property type="nucleotide sequence ID" value="NZ_LT629787.1"/>
</dbReference>
<keyword evidence="4" id="KW-0689">Ribosomal protein</keyword>
<evidence type="ECO:0000259" key="3">
    <source>
        <dbReference type="PROSITE" id="PS51186"/>
    </source>
</evidence>
<gene>
    <name evidence="4" type="ORF">SAMN05216210_0917</name>
</gene>
<keyword evidence="2" id="KW-0012">Acyltransferase</keyword>